<keyword evidence="4 6" id="KW-0720">Serine protease</keyword>
<dbReference type="EMBL" id="BHGK01000001">
    <property type="protein sequence ID" value="GCA66455.1"/>
    <property type="molecule type" value="Genomic_DNA"/>
</dbReference>
<dbReference type="InterPro" id="IPR017310">
    <property type="entry name" value="Pept_S8A_subtilisin_clostridia"/>
</dbReference>
<feature type="active site" description="Charge relay system" evidence="5 6">
    <location>
        <position position="533"/>
    </location>
</feature>
<feature type="domain" description="Peptidase S8/S53" evidence="7">
    <location>
        <begin position="131"/>
        <end position="319"/>
    </location>
</feature>
<evidence type="ECO:0000256" key="5">
    <source>
        <dbReference type="PIRSR" id="PIRSR615500-1"/>
    </source>
</evidence>
<feature type="domain" description="Peptidase S8/S53" evidence="7">
    <location>
        <begin position="456"/>
        <end position="589"/>
    </location>
</feature>
<evidence type="ECO:0000259" key="8">
    <source>
        <dbReference type="Pfam" id="PF18425"/>
    </source>
</evidence>
<comment type="similarity">
    <text evidence="1 6">Belongs to the peptidase S8 family.</text>
</comment>
<dbReference type="CDD" id="cd07478">
    <property type="entry name" value="Peptidases_S8_CspA-like"/>
    <property type="match status" value="1"/>
</dbReference>
<evidence type="ECO:0000313" key="9">
    <source>
        <dbReference type="EMBL" id="GCA66455.1"/>
    </source>
</evidence>
<accession>A0A391NZH5</accession>
<comment type="caution">
    <text evidence="9">The sequence shown here is derived from an EMBL/GenBank/DDBJ whole genome shotgun (WGS) entry which is preliminary data.</text>
</comment>
<dbReference type="InterPro" id="IPR023828">
    <property type="entry name" value="Peptidase_S8_Ser-AS"/>
</dbReference>
<keyword evidence="10" id="KW-1185">Reference proteome</keyword>
<evidence type="ECO:0000256" key="3">
    <source>
        <dbReference type="ARBA" id="ARBA00022801"/>
    </source>
</evidence>
<dbReference type="SUPFAM" id="SSF52743">
    <property type="entry name" value="Subtilisin-like"/>
    <property type="match status" value="1"/>
</dbReference>
<dbReference type="PANTHER" id="PTHR43806">
    <property type="entry name" value="PEPTIDASE S8"/>
    <property type="match status" value="1"/>
</dbReference>
<dbReference type="PROSITE" id="PS00138">
    <property type="entry name" value="SUBTILASE_SER"/>
    <property type="match status" value="1"/>
</dbReference>
<evidence type="ECO:0000259" key="7">
    <source>
        <dbReference type="Pfam" id="PF00082"/>
    </source>
</evidence>
<keyword evidence="3 6" id="KW-0378">Hydrolase</keyword>
<dbReference type="InterPro" id="IPR041365">
    <property type="entry name" value="CspB_prodomain"/>
</dbReference>
<evidence type="ECO:0000256" key="2">
    <source>
        <dbReference type="ARBA" id="ARBA00022670"/>
    </source>
</evidence>
<dbReference type="PROSITE" id="PS51892">
    <property type="entry name" value="SUBTILASE"/>
    <property type="match status" value="1"/>
</dbReference>
<reference evidence="10" key="1">
    <citation type="submission" date="2018-09" db="EMBL/GenBank/DDBJ databases">
        <title>Draft Genome Sequence of Mediterraneibacter sp. KCTC 15684.</title>
        <authorList>
            <person name="Kim J.S."/>
            <person name="Han K.I."/>
            <person name="Suh M.K."/>
            <person name="Lee K.C."/>
            <person name="Eom M.K."/>
            <person name="Lee J.H."/>
            <person name="Park S.H."/>
            <person name="Kang S.W."/>
            <person name="Park J.E."/>
            <person name="Oh B.S."/>
            <person name="Yu S.Y."/>
            <person name="Choi S.H."/>
            <person name="Lee D.H."/>
            <person name="Yoon H."/>
            <person name="Kim B."/>
            <person name="Yang S.J."/>
            <person name="Lee J.S."/>
        </authorList>
    </citation>
    <scope>NUCLEOTIDE SEQUENCE [LARGE SCALE GENOMIC DNA]</scope>
    <source>
        <strain evidence="10">KCTC 15684</strain>
    </source>
</reference>
<dbReference type="PANTHER" id="PTHR43806:SF11">
    <property type="entry name" value="CEREVISIN-RELATED"/>
    <property type="match status" value="1"/>
</dbReference>
<sequence length="599" mass="65643">MQDQKIENLLNLALDATAEERERSLELDVGYEPAERTWELIVKYSGSLEAVRALGASVTELLNEYAVILIEESQIDRLSEIPEIEYIEKPKRLFFQVAAGRAASCIFPLQSESTEDRGNDREGTGRSNLKGRGVLVAVLDSGIAYESRDFRHEDGSTRILNLWDQTIPGNPPKGYGRGTEYTKVQIDEALRLQNPEERRQRIPSSDFSGHGTPVAAIAAGNGGGRGTAYAGVAPESDLLVVKLGNARQEGFPRTTELMMGLNYVVEKALEYRRPVAVNLSFGNTYGAHDGNSLLERFIDDLSNYWKSVICVGSGNEGNSAGHTAVQLETGRSQEVQFAVSAGEPVLNVQIWKNYTDEIEIVLESPSGQRAGPIQERLGTQRLTLDGTEILLYYGKPSPYSTNQEIYLDFLSANAYVADGIWKIYLIPRKLVLGTVAFWLPSQAVLNRETAFLFPRQNTTLTIPSTAQRVITVGAYDARTLSYADFSGRGSVSQLVRAEETTAIGGWKPDLCAPGVGVVTLASAGIYREFSGTSFATPFVTGSAALLMEWGIVRGNDPFLYGEKVKAYLRRGAKALPEMERVPDNREGFGRLCLEGSLPG</sequence>
<feature type="active site" description="Charge relay system" evidence="5 6">
    <location>
        <position position="140"/>
    </location>
</feature>
<keyword evidence="2 6" id="KW-0645">Protease</keyword>
<evidence type="ECO:0000256" key="1">
    <source>
        <dbReference type="ARBA" id="ARBA00011073"/>
    </source>
</evidence>
<dbReference type="InterPro" id="IPR015500">
    <property type="entry name" value="Peptidase_S8_subtilisin-rel"/>
</dbReference>
<dbReference type="GO" id="GO:0006508">
    <property type="term" value="P:proteolysis"/>
    <property type="evidence" value="ECO:0007669"/>
    <property type="project" value="UniProtKB-KW"/>
</dbReference>
<evidence type="ECO:0000256" key="4">
    <source>
        <dbReference type="ARBA" id="ARBA00022825"/>
    </source>
</evidence>
<dbReference type="InterPro" id="IPR050131">
    <property type="entry name" value="Peptidase_S8_subtilisin-like"/>
</dbReference>
<protein>
    <recommendedName>
        <fullName evidence="11">Peptidase S8</fullName>
    </recommendedName>
</protein>
<dbReference type="PRINTS" id="PR00723">
    <property type="entry name" value="SUBTILISIN"/>
</dbReference>
<dbReference type="Pfam" id="PF00082">
    <property type="entry name" value="Peptidase_S8"/>
    <property type="match status" value="2"/>
</dbReference>
<dbReference type="Gene3D" id="2.60.120.1290">
    <property type="match status" value="1"/>
</dbReference>
<dbReference type="InterPro" id="IPR000209">
    <property type="entry name" value="Peptidase_S8/S53_dom"/>
</dbReference>
<dbReference type="Pfam" id="PF18425">
    <property type="entry name" value="CspB_prodomain"/>
    <property type="match status" value="1"/>
</dbReference>
<evidence type="ECO:0000256" key="6">
    <source>
        <dbReference type="PROSITE-ProRule" id="PRU01240"/>
    </source>
</evidence>
<dbReference type="AlphaFoldDB" id="A0A391NZH5"/>
<dbReference type="RefSeq" id="WP_119297692.1">
    <property type="nucleotide sequence ID" value="NZ_BHGK01000001.1"/>
</dbReference>
<evidence type="ECO:0000313" key="10">
    <source>
        <dbReference type="Proteomes" id="UP000265643"/>
    </source>
</evidence>
<dbReference type="Gene3D" id="3.30.70.2980">
    <property type="match status" value="1"/>
</dbReference>
<dbReference type="Gene3D" id="3.40.50.200">
    <property type="entry name" value="Peptidase S8/S53 domain"/>
    <property type="match status" value="1"/>
</dbReference>
<gene>
    <name evidence="9" type="ORF">KGMB01110_08910</name>
</gene>
<evidence type="ECO:0008006" key="11">
    <source>
        <dbReference type="Google" id="ProtNLM"/>
    </source>
</evidence>
<dbReference type="GO" id="GO:0004252">
    <property type="term" value="F:serine-type endopeptidase activity"/>
    <property type="evidence" value="ECO:0007669"/>
    <property type="project" value="UniProtKB-UniRule"/>
</dbReference>
<feature type="active site" description="Charge relay system" evidence="5 6">
    <location>
        <position position="210"/>
    </location>
</feature>
<dbReference type="InterPro" id="IPR034045">
    <property type="entry name" value="Pep_S8_CspA-like"/>
</dbReference>
<dbReference type="InterPro" id="IPR036852">
    <property type="entry name" value="Peptidase_S8/S53_dom_sf"/>
</dbReference>
<organism evidence="9 10">
    <name type="scientific">Mediterraneibacter butyricigenes</name>
    <dbReference type="NCBI Taxonomy" id="2316025"/>
    <lineage>
        <taxon>Bacteria</taxon>
        <taxon>Bacillati</taxon>
        <taxon>Bacillota</taxon>
        <taxon>Clostridia</taxon>
        <taxon>Lachnospirales</taxon>
        <taxon>Lachnospiraceae</taxon>
        <taxon>Mediterraneibacter</taxon>
    </lineage>
</organism>
<proteinExistence type="inferred from homology"/>
<name>A0A391NZH5_9FIRM</name>
<feature type="domain" description="Csp protease B prodomain" evidence="8">
    <location>
        <begin position="4"/>
        <end position="91"/>
    </location>
</feature>
<dbReference type="Proteomes" id="UP000265643">
    <property type="component" value="Unassembled WGS sequence"/>
</dbReference>
<dbReference type="PIRSF" id="PIRSF037894">
    <property type="entry name" value="Subtilisin_rel_CspABC"/>
    <property type="match status" value="1"/>
</dbReference>